<gene>
    <name evidence="2" type="ORF">Apa02nite_068710</name>
</gene>
<accession>A0ABQ4BJA2</accession>
<proteinExistence type="predicted"/>
<dbReference type="Proteomes" id="UP000624709">
    <property type="component" value="Unassembled WGS sequence"/>
</dbReference>
<protein>
    <submittedName>
        <fullName evidence="2">Uncharacterized protein</fullName>
    </submittedName>
</protein>
<evidence type="ECO:0000313" key="3">
    <source>
        <dbReference type="Proteomes" id="UP000624709"/>
    </source>
</evidence>
<evidence type="ECO:0000313" key="2">
    <source>
        <dbReference type="EMBL" id="GIE70763.1"/>
    </source>
</evidence>
<dbReference type="RefSeq" id="WP_203828762.1">
    <property type="nucleotide sequence ID" value="NZ_BAAATY010000018.1"/>
</dbReference>
<reference evidence="2 3" key="1">
    <citation type="submission" date="2021-01" db="EMBL/GenBank/DDBJ databases">
        <title>Whole genome shotgun sequence of Actinoplanes palleronii NBRC 14916.</title>
        <authorList>
            <person name="Komaki H."/>
            <person name="Tamura T."/>
        </authorList>
    </citation>
    <scope>NUCLEOTIDE SEQUENCE [LARGE SCALE GENOMIC DNA]</scope>
    <source>
        <strain evidence="2 3">NBRC 14916</strain>
    </source>
</reference>
<keyword evidence="3" id="KW-1185">Reference proteome</keyword>
<organism evidence="2 3">
    <name type="scientific">Actinoplanes palleronii</name>
    <dbReference type="NCBI Taxonomy" id="113570"/>
    <lineage>
        <taxon>Bacteria</taxon>
        <taxon>Bacillati</taxon>
        <taxon>Actinomycetota</taxon>
        <taxon>Actinomycetes</taxon>
        <taxon>Micromonosporales</taxon>
        <taxon>Micromonosporaceae</taxon>
        <taxon>Actinoplanes</taxon>
    </lineage>
</organism>
<sequence length="140" mass="15262">MNQPISFRTTRYRCTHCPRSGASKARVRDHIGRCWKNPEARGCKTCKHYQEPWDDTCDAPGGCVGCTGGDESCAAGVSLAGQPEHGIKPGPIVHCVKWEADQCPTCESTTRDGENSGRNAIDQGDGPEWCGDEWHEDGAR</sequence>
<comment type="caution">
    <text evidence="2">The sequence shown here is derived from an EMBL/GenBank/DDBJ whole genome shotgun (WGS) entry which is preliminary data.</text>
</comment>
<evidence type="ECO:0000256" key="1">
    <source>
        <dbReference type="SAM" id="MobiDB-lite"/>
    </source>
</evidence>
<name>A0ABQ4BJA2_9ACTN</name>
<dbReference type="EMBL" id="BOMS01000110">
    <property type="protein sequence ID" value="GIE70763.1"/>
    <property type="molecule type" value="Genomic_DNA"/>
</dbReference>
<feature type="region of interest" description="Disordered" evidence="1">
    <location>
        <begin position="107"/>
        <end position="140"/>
    </location>
</feature>